<sequence length="207" mass="23165">MCSNYFAHFKPCSHGDECSQCPGLSTRTTVSNQSSKLLFKVLKGKVANPYQNRSGFNRDKPRINIVSDVIIRPANSKLIKNDEIQFEQFVKSSLSQYLREDCLEENVIKCSQLSVKEKQLANHAVANIVQIVDEDDDSMVTPSSQPDSELWFSLPFTQYLAQHGIENDYSDDISLTLIDQLINEDEAASNPVVDEGTCPINNSVPMS</sequence>
<dbReference type="PhylomeDB" id="D7EKG6"/>
<name>D7EKG6_TRICA</name>
<dbReference type="HOGENOM" id="CLU_1327898_0_0_1"/>
<accession>D7EKG6</accession>
<protein>
    <submittedName>
        <fullName evidence="1">Uncharacterized protein</fullName>
    </submittedName>
</protein>
<dbReference type="InParanoid" id="D7EKG6"/>
<dbReference type="AlphaFoldDB" id="D7EKG6"/>
<proteinExistence type="predicted"/>
<organism evidence="1 2">
    <name type="scientific">Tribolium castaneum</name>
    <name type="common">Red flour beetle</name>
    <dbReference type="NCBI Taxonomy" id="7070"/>
    <lineage>
        <taxon>Eukaryota</taxon>
        <taxon>Metazoa</taxon>
        <taxon>Ecdysozoa</taxon>
        <taxon>Arthropoda</taxon>
        <taxon>Hexapoda</taxon>
        <taxon>Insecta</taxon>
        <taxon>Pterygota</taxon>
        <taxon>Neoptera</taxon>
        <taxon>Endopterygota</taxon>
        <taxon>Coleoptera</taxon>
        <taxon>Polyphaga</taxon>
        <taxon>Cucujiformia</taxon>
        <taxon>Tenebrionidae</taxon>
        <taxon>Tenebrionidae incertae sedis</taxon>
        <taxon>Tribolium</taxon>
    </lineage>
</organism>
<reference evidence="1 2" key="1">
    <citation type="journal article" date="2008" name="Nature">
        <title>The genome of the model beetle and pest Tribolium castaneum.</title>
        <authorList>
            <consortium name="Tribolium Genome Sequencing Consortium"/>
            <person name="Richards S."/>
            <person name="Gibbs R.A."/>
            <person name="Weinstock G.M."/>
            <person name="Brown S.J."/>
            <person name="Denell R."/>
            <person name="Beeman R.W."/>
            <person name="Gibbs R."/>
            <person name="Beeman R.W."/>
            <person name="Brown S.J."/>
            <person name="Bucher G."/>
            <person name="Friedrich M."/>
            <person name="Grimmelikhuijzen C.J."/>
            <person name="Klingler M."/>
            <person name="Lorenzen M."/>
            <person name="Richards S."/>
            <person name="Roth S."/>
            <person name="Schroder R."/>
            <person name="Tautz D."/>
            <person name="Zdobnov E.M."/>
            <person name="Muzny D."/>
            <person name="Gibbs R.A."/>
            <person name="Weinstock G.M."/>
            <person name="Attaway T."/>
            <person name="Bell S."/>
            <person name="Buhay C.J."/>
            <person name="Chandrabose M.N."/>
            <person name="Chavez D."/>
            <person name="Clerk-Blankenburg K.P."/>
            <person name="Cree A."/>
            <person name="Dao M."/>
            <person name="Davis C."/>
            <person name="Chacko J."/>
            <person name="Dinh H."/>
            <person name="Dugan-Rocha S."/>
            <person name="Fowler G."/>
            <person name="Garner T.T."/>
            <person name="Garnes J."/>
            <person name="Gnirke A."/>
            <person name="Hawes A."/>
            <person name="Hernandez J."/>
            <person name="Hines S."/>
            <person name="Holder M."/>
            <person name="Hume J."/>
            <person name="Jhangiani S.N."/>
            <person name="Joshi V."/>
            <person name="Khan Z.M."/>
            <person name="Jackson L."/>
            <person name="Kovar C."/>
            <person name="Kowis A."/>
            <person name="Lee S."/>
            <person name="Lewis L.R."/>
            <person name="Margolis J."/>
            <person name="Morgan M."/>
            <person name="Nazareth L.V."/>
            <person name="Nguyen N."/>
            <person name="Okwuonu G."/>
            <person name="Parker D."/>
            <person name="Richards S."/>
            <person name="Ruiz S.J."/>
            <person name="Santibanez J."/>
            <person name="Savard J."/>
            <person name="Scherer S.E."/>
            <person name="Schneider B."/>
            <person name="Sodergren E."/>
            <person name="Tautz D."/>
            <person name="Vattahil S."/>
            <person name="Villasana D."/>
            <person name="White C.S."/>
            <person name="Wright R."/>
            <person name="Park Y."/>
            <person name="Beeman R.W."/>
            <person name="Lord J."/>
            <person name="Oppert B."/>
            <person name="Lorenzen M."/>
            <person name="Brown S."/>
            <person name="Wang L."/>
            <person name="Savard J."/>
            <person name="Tautz D."/>
            <person name="Richards S."/>
            <person name="Weinstock G."/>
            <person name="Gibbs R.A."/>
            <person name="Liu Y."/>
            <person name="Worley K."/>
            <person name="Weinstock G."/>
            <person name="Elsik C.G."/>
            <person name="Reese J.T."/>
            <person name="Elhaik E."/>
            <person name="Landan G."/>
            <person name="Graur D."/>
            <person name="Arensburger P."/>
            <person name="Atkinson P."/>
            <person name="Beeman R.W."/>
            <person name="Beidler J."/>
            <person name="Brown S.J."/>
            <person name="Demuth J.P."/>
            <person name="Drury D.W."/>
            <person name="Du Y.Z."/>
            <person name="Fujiwara H."/>
            <person name="Lorenzen M."/>
            <person name="Maselli V."/>
            <person name="Osanai M."/>
            <person name="Park Y."/>
            <person name="Robertson H.M."/>
            <person name="Tu Z."/>
            <person name="Wang J.J."/>
            <person name="Wang S."/>
            <person name="Richards S."/>
            <person name="Song H."/>
            <person name="Zhang L."/>
            <person name="Sodergren E."/>
            <person name="Werner D."/>
            <person name="Stanke M."/>
            <person name="Morgenstern B."/>
            <person name="Solovyev V."/>
            <person name="Kosarev P."/>
            <person name="Brown G."/>
            <person name="Chen H.C."/>
            <person name="Ermolaeva O."/>
            <person name="Hlavina W."/>
            <person name="Kapustin Y."/>
            <person name="Kiryutin B."/>
            <person name="Kitts P."/>
            <person name="Maglott D."/>
            <person name="Pruitt K."/>
            <person name="Sapojnikov V."/>
            <person name="Souvorov A."/>
            <person name="Mackey A.J."/>
            <person name="Waterhouse R.M."/>
            <person name="Wyder S."/>
            <person name="Zdobnov E.M."/>
            <person name="Zdobnov E.M."/>
            <person name="Wyder S."/>
            <person name="Kriventseva E.V."/>
            <person name="Kadowaki T."/>
            <person name="Bork P."/>
            <person name="Aranda M."/>
            <person name="Bao R."/>
            <person name="Beermann A."/>
            <person name="Berns N."/>
            <person name="Bolognesi R."/>
            <person name="Bonneton F."/>
            <person name="Bopp D."/>
            <person name="Brown S.J."/>
            <person name="Bucher G."/>
            <person name="Butts T."/>
            <person name="Chaumot A."/>
            <person name="Denell R.E."/>
            <person name="Ferrier D.E."/>
            <person name="Friedrich M."/>
            <person name="Gordon C.M."/>
            <person name="Jindra M."/>
            <person name="Klingler M."/>
            <person name="Lan Q."/>
            <person name="Lattorff H.M."/>
            <person name="Laudet V."/>
            <person name="von Levetsow C."/>
            <person name="Liu Z."/>
            <person name="Lutz R."/>
            <person name="Lynch J.A."/>
            <person name="da Fonseca R.N."/>
            <person name="Posnien N."/>
            <person name="Reuter R."/>
            <person name="Roth S."/>
            <person name="Savard J."/>
            <person name="Schinko J.B."/>
            <person name="Schmitt C."/>
            <person name="Schoppmeier M."/>
            <person name="Schroder R."/>
            <person name="Shippy T.D."/>
            <person name="Simonnet F."/>
            <person name="Marques-Souza H."/>
            <person name="Tautz D."/>
            <person name="Tomoyasu Y."/>
            <person name="Trauner J."/>
            <person name="Van der Zee M."/>
            <person name="Vervoort M."/>
            <person name="Wittkopp N."/>
            <person name="Wimmer E.A."/>
            <person name="Yang X."/>
            <person name="Jones A.K."/>
            <person name="Sattelle D.B."/>
            <person name="Ebert P.R."/>
            <person name="Nelson D."/>
            <person name="Scott J.G."/>
            <person name="Beeman R.W."/>
            <person name="Muthukrishnan S."/>
            <person name="Kramer K.J."/>
            <person name="Arakane Y."/>
            <person name="Beeman R.W."/>
            <person name="Zhu Q."/>
            <person name="Hogenkamp D."/>
            <person name="Dixit R."/>
            <person name="Oppert B."/>
            <person name="Jiang H."/>
            <person name="Zou Z."/>
            <person name="Marshall J."/>
            <person name="Elpidina E."/>
            <person name="Vinokurov K."/>
            <person name="Oppert C."/>
            <person name="Zou Z."/>
            <person name="Evans J."/>
            <person name="Lu Z."/>
            <person name="Zhao P."/>
            <person name="Sumathipala N."/>
            <person name="Altincicek B."/>
            <person name="Vilcinskas A."/>
            <person name="Williams M."/>
            <person name="Hultmark D."/>
            <person name="Hetru C."/>
            <person name="Jiang H."/>
            <person name="Grimmelikhuijzen C.J."/>
            <person name="Hauser F."/>
            <person name="Cazzamali G."/>
            <person name="Williamson M."/>
            <person name="Park Y."/>
            <person name="Li B."/>
            <person name="Tanaka Y."/>
            <person name="Predel R."/>
            <person name="Neupert S."/>
            <person name="Schachtner J."/>
            <person name="Verleyen P."/>
            <person name="Raible F."/>
            <person name="Bork P."/>
            <person name="Friedrich M."/>
            <person name="Walden K.K."/>
            <person name="Robertson H.M."/>
            <person name="Angeli S."/>
            <person name="Foret S."/>
            <person name="Bucher G."/>
            <person name="Schuetz S."/>
            <person name="Maleszka R."/>
            <person name="Wimmer E.A."/>
            <person name="Beeman R.W."/>
            <person name="Lorenzen M."/>
            <person name="Tomoyasu Y."/>
            <person name="Miller S.C."/>
            <person name="Grossmann D."/>
            <person name="Bucher G."/>
        </authorList>
    </citation>
    <scope>NUCLEOTIDE SEQUENCE [LARGE SCALE GENOMIC DNA]</scope>
    <source>
        <strain evidence="1 2">Georgia GA2</strain>
    </source>
</reference>
<dbReference type="EMBL" id="KQ972982">
    <property type="protein sequence ID" value="EFA13149.1"/>
    <property type="molecule type" value="Genomic_DNA"/>
</dbReference>
<gene>
    <name evidence="1" type="primary">GLEAN_02021</name>
    <name evidence="1" type="ORF">TcasGA2_TC002021</name>
</gene>
<reference evidence="1 2" key="2">
    <citation type="journal article" date="2010" name="Nucleic Acids Res.">
        <title>BeetleBase in 2010: revisions to provide comprehensive genomic information for Tribolium castaneum.</title>
        <authorList>
            <person name="Kim H.S."/>
            <person name="Murphy T."/>
            <person name="Xia J."/>
            <person name="Caragea D."/>
            <person name="Park Y."/>
            <person name="Beeman R.W."/>
            <person name="Lorenzen M.D."/>
            <person name="Butcher S."/>
            <person name="Manak J.R."/>
            <person name="Brown S.J."/>
        </authorList>
    </citation>
    <scope>NUCLEOTIDE SEQUENCE [LARGE SCALE GENOMIC DNA]</scope>
    <source>
        <strain evidence="1 2">Georgia GA2</strain>
    </source>
</reference>
<keyword evidence="2" id="KW-1185">Reference proteome</keyword>
<dbReference type="Proteomes" id="UP000007266">
    <property type="component" value="Unassembled WGS sequence"/>
</dbReference>
<evidence type="ECO:0000313" key="2">
    <source>
        <dbReference type="Proteomes" id="UP000007266"/>
    </source>
</evidence>
<evidence type="ECO:0000313" key="1">
    <source>
        <dbReference type="EMBL" id="EFA13149.1"/>
    </source>
</evidence>